<dbReference type="InterPro" id="IPR036638">
    <property type="entry name" value="HLH_DNA-bd_sf"/>
</dbReference>
<dbReference type="Gene3D" id="4.10.280.10">
    <property type="entry name" value="Helix-loop-helix DNA-binding domain"/>
    <property type="match status" value="1"/>
</dbReference>
<feature type="compositionally biased region" description="Pro residues" evidence="1">
    <location>
        <begin position="1468"/>
        <end position="1510"/>
    </location>
</feature>
<dbReference type="SUPFAM" id="SSF52540">
    <property type="entry name" value="P-loop containing nucleoside triphosphate hydrolases"/>
    <property type="match status" value="1"/>
</dbReference>
<dbReference type="SMART" id="SM00382">
    <property type="entry name" value="AAA"/>
    <property type="match status" value="1"/>
</dbReference>
<dbReference type="PROSITE" id="PS50888">
    <property type="entry name" value="BHLH"/>
    <property type="match status" value="1"/>
</dbReference>
<dbReference type="GO" id="GO:0005634">
    <property type="term" value="C:nucleus"/>
    <property type="evidence" value="ECO:0007669"/>
    <property type="project" value="TreeGrafter"/>
</dbReference>
<dbReference type="PANTHER" id="PTHR23389">
    <property type="entry name" value="CHROMOSOME TRANSMISSION FIDELITY FACTOR 18"/>
    <property type="match status" value="1"/>
</dbReference>
<evidence type="ECO:0000313" key="4">
    <source>
        <dbReference type="Proteomes" id="UP000812287"/>
    </source>
</evidence>
<dbReference type="SUPFAM" id="SSF47459">
    <property type="entry name" value="HLH, helix-loop-helix DNA-binding domain"/>
    <property type="match status" value="1"/>
</dbReference>
<feature type="region of interest" description="Disordered" evidence="1">
    <location>
        <begin position="1462"/>
        <end position="1541"/>
    </location>
</feature>
<accession>A0A9P8AV67</accession>
<proteinExistence type="predicted"/>
<dbReference type="InterPro" id="IPR027417">
    <property type="entry name" value="P-loop_NTPase"/>
</dbReference>
<dbReference type="GO" id="GO:0046983">
    <property type="term" value="F:protein dimerization activity"/>
    <property type="evidence" value="ECO:0007669"/>
    <property type="project" value="InterPro"/>
</dbReference>
<dbReference type="RefSeq" id="XP_043042708.1">
    <property type="nucleotide sequence ID" value="XM_043178959.1"/>
</dbReference>
<dbReference type="SMART" id="SM00353">
    <property type="entry name" value="HLH"/>
    <property type="match status" value="1"/>
</dbReference>
<dbReference type="Pfam" id="PF00010">
    <property type="entry name" value="HLH"/>
    <property type="match status" value="1"/>
</dbReference>
<feature type="compositionally biased region" description="Polar residues" evidence="1">
    <location>
        <begin position="381"/>
        <end position="398"/>
    </location>
</feature>
<feature type="compositionally biased region" description="Low complexity" evidence="1">
    <location>
        <begin position="968"/>
        <end position="982"/>
    </location>
</feature>
<feature type="compositionally biased region" description="Polar residues" evidence="1">
    <location>
        <begin position="1081"/>
        <end position="1097"/>
    </location>
</feature>
<evidence type="ECO:0000313" key="3">
    <source>
        <dbReference type="EMBL" id="KAG7449208.1"/>
    </source>
</evidence>
<organism evidence="3 4">
    <name type="scientific">Guyanagaster necrorhizus</name>
    <dbReference type="NCBI Taxonomy" id="856835"/>
    <lineage>
        <taxon>Eukaryota</taxon>
        <taxon>Fungi</taxon>
        <taxon>Dikarya</taxon>
        <taxon>Basidiomycota</taxon>
        <taxon>Agaricomycotina</taxon>
        <taxon>Agaricomycetes</taxon>
        <taxon>Agaricomycetidae</taxon>
        <taxon>Agaricales</taxon>
        <taxon>Marasmiineae</taxon>
        <taxon>Physalacriaceae</taxon>
        <taxon>Guyanagaster</taxon>
    </lineage>
</organism>
<keyword evidence="4" id="KW-1185">Reference proteome</keyword>
<feature type="domain" description="BHLH" evidence="2">
    <location>
        <begin position="1372"/>
        <end position="1423"/>
    </location>
</feature>
<comment type="caution">
    <text evidence="3">The sequence shown here is derived from an EMBL/GenBank/DDBJ whole genome shotgun (WGS) entry which is preliminary data.</text>
</comment>
<protein>
    <recommendedName>
        <fullName evidence="2">BHLH domain-containing protein</fullName>
    </recommendedName>
</protein>
<dbReference type="OrthoDB" id="9996895at2759"/>
<reference evidence="3" key="1">
    <citation type="submission" date="2020-11" db="EMBL/GenBank/DDBJ databases">
        <title>Adaptations for nitrogen fixation in a non-lichenized fungal sporocarp promotes dispersal by wood-feeding termites.</title>
        <authorList>
            <consortium name="DOE Joint Genome Institute"/>
            <person name="Koch R.A."/>
            <person name="Yoon G."/>
            <person name="Arayal U."/>
            <person name="Lail K."/>
            <person name="Amirebrahimi M."/>
            <person name="Labutti K."/>
            <person name="Lipzen A."/>
            <person name="Riley R."/>
            <person name="Barry K."/>
            <person name="Henrissat B."/>
            <person name="Grigoriev I.V."/>
            <person name="Herr J.R."/>
            <person name="Aime M.C."/>
        </authorList>
    </citation>
    <scope>NUCLEOTIDE SEQUENCE</scope>
    <source>
        <strain evidence="3">MCA 3950</strain>
    </source>
</reference>
<dbReference type="GeneID" id="66101253"/>
<feature type="compositionally biased region" description="Basic and acidic residues" evidence="1">
    <location>
        <begin position="1272"/>
        <end position="1282"/>
    </location>
</feature>
<feature type="region of interest" description="Disordered" evidence="1">
    <location>
        <begin position="377"/>
        <end position="425"/>
    </location>
</feature>
<feature type="region of interest" description="Disordered" evidence="1">
    <location>
        <begin position="1002"/>
        <end position="1173"/>
    </location>
</feature>
<name>A0A9P8AV67_9AGAR</name>
<feature type="compositionally biased region" description="Polar residues" evidence="1">
    <location>
        <begin position="1011"/>
        <end position="1032"/>
    </location>
</feature>
<gene>
    <name evidence="3" type="ORF">BT62DRAFT_1073713</name>
</gene>
<dbReference type="InterPro" id="IPR003593">
    <property type="entry name" value="AAA+_ATPase"/>
</dbReference>
<dbReference type="EMBL" id="MU250528">
    <property type="protein sequence ID" value="KAG7449208.1"/>
    <property type="molecule type" value="Genomic_DNA"/>
</dbReference>
<dbReference type="InterPro" id="IPR011598">
    <property type="entry name" value="bHLH_dom"/>
</dbReference>
<dbReference type="GO" id="GO:0003677">
    <property type="term" value="F:DNA binding"/>
    <property type="evidence" value="ECO:0007669"/>
    <property type="project" value="TreeGrafter"/>
</dbReference>
<dbReference type="Proteomes" id="UP000812287">
    <property type="component" value="Unassembled WGS sequence"/>
</dbReference>
<feature type="compositionally biased region" description="Basic residues" evidence="1">
    <location>
        <begin position="402"/>
        <end position="416"/>
    </location>
</feature>
<feature type="region of interest" description="Disordered" evidence="1">
    <location>
        <begin position="960"/>
        <end position="985"/>
    </location>
</feature>
<feature type="compositionally biased region" description="Low complexity" evidence="1">
    <location>
        <begin position="1333"/>
        <end position="1348"/>
    </location>
</feature>
<feature type="region of interest" description="Disordered" evidence="1">
    <location>
        <begin position="1"/>
        <end position="42"/>
    </location>
</feature>
<evidence type="ECO:0000259" key="2">
    <source>
        <dbReference type="PROSITE" id="PS50888"/>
    </source>
</evidence>
<dbReference type="PANTHER" id="PTHR23389:SF21">
    <property type="entry name" value="ATPASE FAMILY AAA DOMAIN-CONTAINING PROTEIN 5"/>
    <property type="match status" value="1"/>
</dbReference>
<sequence length="1541" mass="170847">MEHDQPSRHPRHARKAPHDFGQPQPTTGAQRELGRKGGGTGTRGKEDLEDLYLHCVLVVSLLVAHVHTTRLIVSTIVDRLSYRHLYHFTWFTMAQRRKSSKGAIKPSTMQKTLFDLFPKKSKGTQEYTSTQADTSELSNDKEDVSVVEQSASELAHLNEVEFVSAPPISSPIPLDTEDASAGLRDTVIENQSSLPPPPQFIAHPLKSQLSFGGGSQQDPIVIESWSPVKLRLVQPYPIFARLKRAATPYSPRKADTKLLDVPYPSREMQHIRGPQTTYHATSSQIMQLSLQAQPVTKSESRISLDKASYLAGLPESHKDHPAISRRSSNSTVIQQKQKLWTDQYRPTCADEVLGNEKNARYLRDWLRALQLELKDPPASIESAQSSPAHFSQTKSATTKPPRIPRRVSKRRRRKKQRIDSDKEDNWIVQSSEDDFVYPASTDEQMNGLTRLKRKSRYEDEYVPPSSPPQAPTQPLFMDLMNTIILTGPSGSGKTAAVYACAAEMGWEVFEVYPGIGKRNASNLDNLVGEVGKNHLVQKARREEDRNENAHGNFTAMLCGRKSAPEHTSTEPTDAPSNKQVNQSLVLLEEVDILFKEDVNFWPAVTNFIKDCKRPVICTCNDITLLPLDDLPLQQILHFRPCESSLATSYLQSMCAAEGYFVDRKCITQVYEPSPEHYDTTPDLRRTIHTLQLWCPGYDVDSQWMLHHQPCRHEESASSSGFFLSLDESLSLDGFVARHAESLSFLDSHLRRRDEDMPEAIAFSQAQASGDDEVGHTILFSTRDSITRQDSYGDDDHDRTIMSTAIRLSRGGIFGSMRSRNLSAHAGYRDVIKTLGRNVMGAQALRETVFDIDYLPWIRQIVLADDEEEKKVKTAEIWVGRRTRNSQGQLYVRAIEVDEVQREALEQTALGGPEPTLSMGEGNQLNMYSRYNWFVVTFPSWLDAYFQEYWAHYHSDTLPHTSPQLGHKSSSSPSNREQSSRLSPVVPLAPLEYLQTQRRGSITDPSLHAAPSKQNPSSHFLRQQSDLASSSTFKGGMSDPRPGSPFVFGEATSRSGDGNAQLRKLLRSPSQEQDRGPGPSEGGSSAKGSSTRHQTSGGVTEGAGQTKERDEMQMDTGGRVRGLPREAVPFDYSMRRHSIAVGQESPGRLQGTKRKMSSERAGFSGQDIDPQLIGPGVGNKMDVDEGPAFKRRGSAVDTARIEQLSLNERRNSTDGRGGQWPWVDGRRDSSSLGGGYPSPASAVSGTDGRHHPPASGIASFAWPHSDQSSMQHHSLDHDPHRQFDPMSNIPIMPPINFPPDRALDRRMSVPDNLNPSSSNPAGPTRVLRSRSRPPSRQMRSQEASEEPTSAPSPPGSSKLSKDAGATPYSRSPELRVSHKLAERKRRKEMKDLFDELRDQLPADRGMKASKWEILSKGVSQPFFSPFISTDGPLAIDFVAQLKQSHQDMAREIDMLRHELDVARQGGGLPPFPPGGGPPGHPVYGQPPPGVPPYPLPPPGALQQHPPPPPLSRPASSQGVFPPGNGPAVPPQNGNVNRPDGPT</sequence>
<evidence type="ECO:0000256" key="1">
    <source>
        <dbReference type="SAM" id="MobiDB-lite"/>
    </source>
</evidence>
<feature type="region of interest" description="Disordered" evidence="1">
    <location>
        <begin position="1206"/>
        <end position="1382"/>
    </location>
</feature>
<feature type="compositionally biased region" description="Polar residues" evidence="1">
    <location>
        <begin position="1310"/>
        <end position="1320"/>
    </location>
</feature>
<dbReference type="Gene3D" id="3.40.50.300">
    <property type="entry name" value="P-loop containing nucleotide triphosphate hydrolases"/>
    <property type="match status" value="1"/>
</dbReference>